<dbReference type="AlphaFoldDB" id="A0A9Q1JWU9"/>
<proteinExistence type="predicted"/>
<dbReference type="EMBL" id="JAKOGI010000599">
    <property type="protein sequence ID" value="KAJ8432533.1"/>
    <property type="molecule type" value="Genomic_DNA"/>
</dbReference>
<organism evidence="1 2">
    <name type="scientific">Carnegiea gigantea</name>
    <dbReference type="NCBI Taxonomy" id="171969"/>
    <lineage>
        <taxon>Eukaryota</taxon>
        <taxon>Viridiplantae</taxon>
        <taxon>Streptophyta</taxon>
        <taxon>Embryophyta</taxon>
        <taxon>Tracheophyta</taxon>
        <taxon>Spermatophyta</taxon>
        <taxon>Magnoliopsida</taxon>
        <taxon>eudicotyledons</taxon>
        <taxon>Gunneridae</taxon>
        <taxon>Pentapetalae</taxon>
        <taxon>Caryophyllales</taxon>
        <taxon>Cactineae</taxon>
        <taxon>Cactaceae</taxon>
        <taxon>Cactoideae</taxon>
        <taxon>Echinocereeae</taxon>
        <taxon>Carnegiea</taxon>
    </lineage>
</organism>
<evidence type="ECO:0000313" key="1">
    <source>
        <dbReference type="EMBL" id="KAJ8432533.1"/>
    </source>
</evidence>
<evidence type="ECO:0000313" key="2">
    <source>
        <dbReference type="Proteomes" id="UP001153076"/>
    </source>
</evidence>
<accession>A0A9Q1JWU9</accession>
<keyword evidence="2" id="KW-1185">Reference proteome</keyword>
<dbReference type="Proteomes" id="UP001153076">
    <property type="component" value="Unassembled WGS sequence"/>
</dbReference>
<reference evidence="1" key="1">
    <citation type="submission" date="2022-04" db="EMBL/GenBank/DDBJ databases">
        <title>Carnegiea gigantea Genome sequencing and assembly v2.</title>
        <authorList>
            <person name="Copetti D."/>
            <person name="Sanderson M.J."/>
            <person name="Burquez A."/>
            <person name="Wojciechowski M.F."/>
        </authorList>
    </citation>
    <scope>NUCLEOTIDE SEQUENCE</scope>
    <source>
        <strain evidence="1">SGP5-SGP5p</strain>
        <tissue evidence="1">Aerial part</tissue>
    </source>
</reference>
<comment type="caution">
    <text evidence="1">The sequence shown here is derived from an EMBL/GenBank/DDBJ whole genome shotgun (WGS) entry which is preliminary data.</text>
</comment>
<protein>
    <submittedName>
        <fullName evidence="1">Uncharacterized protein</fullName>
    </submittedName>
</protein>
<dbReference type="OrthoDB" id="851886at2759"/>
<gene>
    <name evidence="1" type="ORF">Cgig2_009297</name>
</gene>
<name>A0A9Q1JWU9_9CARY</name>
<sequence>MNTRASPLIVKASPLIVKASPSAHEQPEVSIQEESNGIVSNQSHIQDENISSPILTSFDPPQLTSSYASMVDPNEGDVPEFIEFINEVNLVVRQPVKYEWKPTKCEHCQMFGHTLHNCRKRNKTRMVWREVAKGNATNSDAAHHQPFSLDHQEDFIKIPEKHIVKSSRRASPYTYNHFQTLIKQEVSVLST</sequence>